<dbReference type="NCBIfam" id="TIGR01671">
    <property type="entry name" value="phage_TIGR01671"/>
    <property type="match status" value="1"/>
</dbReference>
<feature type="domain" description="YopX protein" evidence="1">
    <location>
        <begin position="4"/>
        <end position="160"/>
    </location>
</feature>
<comment type="caution">
    <text evidence="2">The sequence shown here is derived from an EMBL/GenBank/DDBJ whole genome shotgun (WGS) entry which is preliminary data.</text>
</comment>
<dbReference type="AlphaFoldDB" id="A0AAJ5PCB8"/>
<evidence type="ECO:0000313" key="2">
    <source>
        <dbReference type="EMBL" id="VOG86372.1"/>
    </source>
</evidence>
<accession>A0AAJ5PCB8</accession>
<dbReference type="RefSeq" id="WP_278275425.1">
    <property type="nucleotide sequence ID" value="NZ_JARUNM010000022.1"/>
</dbReference>
<evidence type="ECO:0000259" key="1">
    <source>
        <dbReference type="Pfam" id="PF09643"/>
    </source>
</evidence>
<gene>
    <name evidence="2" type="ORF">SAMEA2696453_01929</name>
</gene>
<evidence type="ECO:0000313" key="3">
    <source>
        <dbReference type="Proteomes" id="UP000312530"/>
    </source>
</evidence>
<reference evidence="2 3" key="1">
    <citation type="submission" date="2019-04" db="EMBL/GenBank/DDBJ databases">
        <authorList>
            <consortium name="Pathogen Informatics"/>
        </authorList>
    </citation>
    <scope>NUCLEOTIDE SEQUENCE [LARGE SCALE GENOMIC DNA]</scope>
    <source>
        <strain evidence="2 3">GPSC47</strain>
    </source>
</reference>
<dbReference type="Pfam" id="PF09643">
    <property type="entry name" value="YopX"/>
    <property type="match status" value="1"/>
</dbReference>
<dbReference type="InterPro" id="IPR019096">
    <property type="entry name" value="YopX_protein"/>
</dbReference>
<dbReference type="EMBL" id="CAAULE010000021">
    <property type="protein sequence ID" value="VOG86372.1"/>
    <property type="molecule type" value="Genomic_DNA"/>
</dbReference>
<organism evidence="2 3">
    <name type="scientific">Streptococcus pneumoniae</name>
    <dbReference type="NCBI Taxonomy" id="1313"/>
    <lineage>
        <taxon>Bacteria</taxon>
        <taxon>Bacillati</taxon>
        <taxon>Bacillota</taxon>
        <taxon>Bacilli</taxon>
        <taxon>Lactobacillales</taxon>
        <taxon>Streptococcaceae</taxon>
        <taxon>Streptococcus</taxon>
    </lineage>
</organism>
<dbReference type="InterPro" id="IPR010024">
    <property type="entry name" value="CHP16711"/>
</dbReference>
<proteinExistence type="predicted"/>
<dbReference type="Gene3D" id="2.30.30.290">
    <property type="entry name" value="YopX-like domains"/>
    <property type="match status" value="1"/>
</dbReference>
<dbReference type="Proteomes" id="UP000312530">
    <property type="component" value="Unassembled WGS sequence"/>
</dbReference>
<sequence>MIPKFRAWVKIGKRMVFSDDILAIDYENKEIVTQQVYFESGLAVERDIYCYDFDDIELMQSTGLFDRNGKEIFEGDILKFNDEWNEYCHEGYVDGSVEGVNYVEVVRSEICFEFGKTKYPDSSLFILMEDEQLNFKDFIKSEDFEFEIIGNIYENPELLEVNE</sequence>
<protein>
    <submittedName>
        <fullName evidence="2">Phage protein</fullName>
    </submittedName>
</protein>
<name>A0AAJ5PCB8_STREE</name>
<dbReference type="InterPro" id="IPR023385">
    <property type="entry name" value="YopX-like_C"/>
</dbReference>
<dbReference type="SUPFAM" id="SSF159006">
    <property type="entry name" value="YopX-like"/>
    <property type="match status" value="1"/>
</dbReference>